<dbReference type="Pfam" id="PF02592">
    <property type="entry name" value="Vut_1"/>
    <property type="match status" value="1"/>
</dbReference>
<dbReference type="InterPro" id="IPR003744">
    <property type="entry name" value="YhhQ"/>
</dbReference>
<dbReference type="Proteomes" id="UP001241848">
    <property type="component" value="Unassembled WGS sequence"/>
</dbReference>
<comment type="caution">
    <text evidence="2">The sequence shown here is derived from an EMBL/GenBank/DDBJ whole genome shotgun (WGS) entry which is preliminary data.</text>
</comment>
<accession>A0ABT9FRL8</accession>
<organism evidence="2 3">
    <name type="scientific">Paenibacillus zeirhizosphaerae</name>
    <dbReference type="NCBI Taxonomy" id="2987519"/>
    <lineage>
        <taxon>Bacteria</taxon>
        <taxon>Bacillati</taxon>
        <taxon>Bacillota</taxon>
        <taxon>Bacilli</taxon>
        <taxon>Bacillales</taxon>
        <taxon>Paenibacillaceae</taxon>
        <taxon>Paenibacillus</taxon>
    </lineage>
</organism>
<feature type="transmembrane region" description="Helical" evidence="1">
    <location>
        <begin position="142"/>
        <end position="165"/>
    </location>
</feature>
<feature type="transmembrane region" description="Helical" evidence="1">
    <location>
        <begin position="79"/>
        <end position="98"/>
    </location>
</feature>
<feature type="transmembrane region" description="Helical" evidence="1">
    <location>
        <begin position="28"/>
        <end position="47"/>
    </location>
</feature>
<protein>
    <submittedName>
        <fullName evidence="2">VUT family protein</fullName>
    </submittedName>
</protein>
<dbReference type="PANTHER" id="PTHR34300">
    <property type="entry name" value="QUEUOSINE PRECURSOR TRANSPORTER-RELATED"/>
    <property type="match status" value="1"/>
</dbReference>
<dbReference type="RefSeq" id="WP_305755527.1">
    <property type="nucleotide sequence ID" value="NZ_JAPCKK010000016.1"/>
</dbReference>
<dbReference type="PANTHER" id="PTHR34300:SF2">
    <property type="entry name" value="QUEUOSINE PRECURSOR TRANSPORTER-RELATED"/>
    <property type="match status" value="1"/>
</dbReference>
<reference evidence="2 3" key="1">
    <citation type="submission" date="2022-10" db="EMBL/GenBank/DDBJ databases">
        <title>Paenibacillus description and whole genome data of maize root bacterial community.</title>
        <authorList>
            <person name="Marton D."/>
            <person name="Farkas M."/>
            <person name="Cserhati M."/>
        </authorList>
    </citation>
    <scope>NUCLEOTIDE SEQUENCE [LARGE SCALE GENOMIC DNA]</scope>
    <source>
        <strain evidence="2 3">P96</strain>
    </source>
</reference>
<keyword evidence="1" id="KW-0472">Membrane</keyword>
<keyword evidence="1" id="KW-0812">Transmembrane</keyword>
<name>A0ABT9FRL8_9BACL</name>
<feature type="transmembrane region" description="Helical" evidence="1">
    <location>
        <begin position="110"/>
        <end position="130"/>
    </location>
</feature>
<proteinExistence type="predicted"/>
<evidence type="ECO:0000313" key="2">
    <source>
        <dbReference type="EMBL" id="MDP4097372.1"/>
    </source>
</evidence>
<keyword evidence="1" id="KW-1133">Transmembrane helix</keyword>
<sequence>MRILLYIASIVIANVVTASFAPLVFGNFIVPMGTVFIGATFIFRDLVQKRYGRLNAYKVITTALLVTALTSWLLGDTLWIVFASAITFLFSETFDTEVFTRLQGSFQKKVLVSGIVGGIIDSGLFVIIGLSPLGANFLPWALVPYAILGQAVVKTVMQFIGFFILKSMRQV</sequence>
<dbReference type="EMBL" id="JAPCKK010000016">
    <property type="protein sequence ID" value="MDP4097372.1"/>
    <property type="molecule type" value="Genomic_DNA"/>
</dbReference>
<gene>
    <name evidence="2" type="ORF">OIN60_11385</name>
</gene>
<evidence type="ECO:0000313" key="3">
    <source>
        <dbReference type="Proteomes" id="UP001241848"/>
    </source>
</evidence>
<evidence type="ECO:0000256" key="1">
    <source>
        <dbReference type="SAM" id="Phobius"/>
    </source>
</evidence>
<keyword evidence="3" id="KW-1185">Reference proteome</keyword>